<keyword evidence="6" id="KW-1185">Reference proteome</keyword>
<dbReference type="InterPro" id="IPR036388">
    <property type="entry name" value="WH-like_DNA-bd_sf"/>
</dbReference>
<evidence type="ECO:0000259" key="4">
    <source>
        <dbReference type="PROSITE" id="PS50949"/>
    </source>
</evidence>
<gene>
    <name evidence="5" type="ORF">GCM10023082_39350</name>
</gene>
<name>A0ABP7FKJ1_9ACTN</name>
<proteinExistence type="predicted"/>
<feature type="domain" description="HTH gntR-type" evidence="4">
    <location>
        <begin position="7"/>
        <end position="73"/>
    </location>
</feature>
<sequence>MSSSDSLNLVESFYTRIHREILDGVFAPGDLLLETVLCKRFGVSRTPIREALGRLAQDGYIERSTRGFRVRLRSPEEILDIYEARIALESTSAALAAERRTEFDLVRLTHLMDERRTAERPEFKRLNDQWHRALREAAHNTAIADLLGRLDSLLVIYAARGAAFSHSDPTVVEHDSILEAVRAGDAEAARAAMTVHLERMRDLRVESLARGTG</sequence>
<dbReference type="Gene3D" id="1.20.120.530">
    <property type="entry name" value="GntR ligand-binding domain-like"/>
    <property type="match status" value="1"/>
</dbReference>
<dbReference type="SMART" id="SM00345">
    <property type="entry name" value="HTH_GNTR"/>
    <property type="match status" value="1"/>
</dbReference>
<evidence type="ECO:0000313" key="6">
    <source>
        <dbReference type="Proteomes" id="UP001499884"/>
    </source>
</evidence>
<dbReference type="PANTHER" id="PTHR43537:SF24">
    <property type="entry name" value="GLUCONATE OPERON TRANSCRIPTIONAL REPRESSOR"/>
    <property type="match status" value="1"/>
</dbReference>
<evidence type="ECO:0000256" key="1">
    <source>
        <dbReference type="ARBA" id="ARBA00023015"/>
    </source>
</evidence>
<evidence type="ECO:0000256" key="3">
    <source>
        <dbReference type="ARBA" id="ARBA00023163"/>
    </source>
</evidence>
<dbReference type="InterPro" id="IPR008920">
    <property type="entry name" value="TF_FadR/GntR_C"/>
</dbReference>
<keyword evidence="2" id="KW-0238">DNA-binding</keyword>
<dbReference type="SUPFAM" id="SSF48008">
    <property type="entry name" value="GntR ligand-binding domain-like"/>
    <property type="match status" value="1"/>
</dbReference>
<keyword evidence="3" id="KW-0804">Transcription</keyword>
<dbReference type="PANTHER" id="PTHR43537">
    <property type="entry name" value="TRANSCRIPTIONAL REGULATOR, GNTR FAMILY"/>
    <property type="match status" value="1"/>
</dbReference>
<comment type="caution">
    <text evidence="5">The sequence shown here is derived from an EMBL/GenBank/DDBJ whole genome shotgun (WGS) entry which is preliminary data.</text>
</comment>
<dbReference type="PRINTS" id="PR00035">
    <property type="entry name" value="HTHGNTR"/>
</dbReference>
<dbReference type="SMART" id="SM00895">
    <property type="entry name" value="FCD"/>
    <property type="match status" value="1"/>
</dbReference>
<evidence type="ECO:0000256" key="2">
    <source>
        <dbReference type="ARBA" id="ARBA00023125"/>
    </source>
</evidence>
<dbReference type="InterPro" id="IPR011711">
    <property type="entry name" value="GntR_C"/>
</dbReference>
<dbReference type="Proteomes" id="UP001499884">
    <property type="component" value="Unassembled WGS sequence"/>
</dbReference>
<dbReference type="Gene3D" id="1.10.10.10">
    <property type="entry name" value="Winged helix-like DNA-binding domain superfamily/Winged helix DNA-binding domain"/>
    <property type="match status" value="1"/>
</dbReference>
<reference evidence="6" key="1">
    <citation type="journal article" date="2019" name="Int. J. Syst. Evol. Microbiol.">
        <title>The Global Catalogue of Microorganisms (GCM) 10K type strain sequencing project: providing services to taxonomists for standard genome sequencing and annotation.</title>
        <authorList>
            <consortium name="The Broad Institute Genomics Platform"/>
            <consortium name="The Broad Institute Genome Sequencing Center for Infectious Disease"/>
            <person name="Wu L."/>
            <person name="Ma J."/>
        </authorList>
    </citation>
    <scope>NUCLEOTIDE SEQUENCE [LARGE SCALE GENOMIC DNA]</scope>
    <source>
        <strain evidence="6">JCM 30846</strain>
    </source>
</reference>
<dbReference type="SUPFAM" id="SSF46785">
    <property type="entry name" value="Winged helix' DNA-binding domain"/>
    <property type="match status" value="1"/>
</dbReference>
<dbReference type="EMBL" id="BAABEP010000028">
    <property type="protein sequence ID" value="GAA3738254.1"/>
    <property type="molecule type" value="Genomic_DNA"/>
</dbReference>
<dbReference type="Pfam" id="PF00392">
    <property type="entry name" value="GntR"/>
    <property type="match status" value="1"/>
</dbReference>
<dbReference type="Pfam" id="PF07729">
    <property type="entry name" value="FCD"/>
    <property type="match status" value="1"/>
</dbReference>
<dbReference type="RefSeq" id="WP_345648989.1">
    <property type="nucleotide sequence ID" value="NZ_BAABEP010000028.1"/>
</dbReference>
<dbReference type="InterPro" id="IPR036390">
    <property type="entry name" value="WH_DNA-bd_sf"/>
</dbReference>
<keyword evidence="1" id="KW-0805">Transcription regulation</keyword>
<protein>
    <submittedName>
        <fullName evidence="5">GntR family transcriptional regulator</fullName>
    </submittedName>
</protein>
<accession>A0ABP7FKJ1</accession>
<evidence type="ECO:0000313" key="5">
    <source>
        <dbReference type="EMBL" id="GAA3738254.1"/>
    </source>
</evidence>
<organism evidence="5 6">
    <name type="scientific">Streptomyces tremellae</name>
    <dbReference type="NCBI Taxonomy" id="1124239"/>
    <lineage>
        <taxon>Bacteria</taxon>
        <taxon>Bacillati</taxon>
        <taxon>Actinomycetota</taxon>
        <taxon>Actinomycetes</taxon>
        <taxon>Kitasatosporales</taxon>
        <taxon>Streptomycetaceae</taxon>
        <taxon>Streptomyces</taxon>
    </lineage>
</organism>
<dbReference type="CDD" id="cd07377">
    <property type="entry name" value="WHTH_GntR"/>
    <property type="match status" value="1"/>
</dbReference>
<dbReference type="PROSITE" id="PS50949">
    <property type="entry name" value="HTH_GNTR"/>
    <property type="match status" value="1"/>
</dbReference>
<dbReference type="InterPro" id="IPR000524">
    <property type="entry name" value="Tscrpt_reg_HTH_GntR"/>
</dbReference>